<accession>A0A0D2D528</accession>
<dbReference type="PRINTS" id="PR00111">
    <property type="entry name" value="ABHYDROLASE"/>
</dbReference>
<dbReference type="InterPro" id="IPR029058">
    <property type="entry name" value="AB_hydrolase_fold"/>
</dbReference>
<feature type="region of interest" description="Disordered" evidence="3">
    <location>
        <begin position="173"/>
        <end position="224"/>
    </location>
</feature>
<evidence type="ECO:0000313" key="6">
    <source>
        <dbReference type="Proteomes" id="UP000053342"/>
    </source>
</evidence>
<dbReference type="PANTHER" id="PTHR43329">
    <property type="entry name" value="EPOXIDE HYDROLASE"/>
    <property type="match status" value="1"/>
</dbReference>
<evidence type="ECO:0000259" key="4">
    <source>
        <dbReference type="Pfam" id="PF00561"/>
    </source>
</evidence>
<feature type="compositionally biased region" description="Low complexity" evidence="3">
    <location>
        <begin position="176"/>
        <end position="202"/>
    </location>
</feature>
<dbReference type="InterPro" id="IPR000073">
    <property type="entry name" value="AB_hydrolase_1"/>
</dbReference>
<protein>
    <recommendedName>
        <fullName evidence="4">AB hydrolase-1 domain-containing protein</fullName>
    </recommendedName>
</protein>
<evidence type="ECO:0000256" key="1">
    <source>
        <dbReference type="ARBA" id="ARBA00022801"/>
    </source>
</evidence>
<dbReference type="InterPro" id="IPR000639">
    <property type="entry name" value="Epox_hydrolase-like"/>
</dbReference>
<name>A0A0D2D528_9EURO</name>
<proteinExistence type="inferred from homology"/>
<dbReference type="STRING" id="215243.A0A0D2D528"/>
<dbReference type="VEuPathDB" id="FungiDB:PV06_09293"/>
<organism evidence="5 6">
    <name type="scientific">Exophiala oligosperma</name>
    <dbReference type="NCBI Taxonomy" id="215243"/>
    <lineage>
        <taxon>Eukaryota</taxon>
        <taxon>Fungi</taxon>
        <taxon>Dikarya</taxon>
        <taxon>Ascomycota</taxon>
        <taxon>Pezizomycotina</taxon>
        <taxon>Eurotiomycetes</taxon>
        <taxon>Chaetothyriomycetidae</taxon>
        <taxon>Chaetothyriales</taxon>
        <taxon>Herpotrichiellaceae</taxon>
        <taxon>Exophiala</taxon>
    </lineage>
</organism>
<evidence type="ECO:0000313" key="5">
    <source>
        <dbReference type="EMBL" id="KIW38318.1"/>
    </source>
</evidence>
<evidence type="ECO:0000256" key="2">
    <source>
        <dbReference type="ARBA" id="ARBA00038334"/>
    </source>
</evidence>
<dbReference type="EMBL" id="KN847341">
    <property type="protein sequence ID" value="KIW38318.1"/>
    <property type="molecule type" value="Genomic_DNA"/>
</dbReference>
<dbReference type="Gene3D" id="3.40.50.1820">
    <property type="entry name" value="alpha/beta hydrolase"/>
    <property type="match status" value="1"/>
</dbReference>
<keyword evidence="1" id="KW-0378">Hydrolase</keyword>
<reference evidence="5 6" key="1">
    <citation type="submission" date="2015-01" db="EMBL/GenBank/DDBJ databases">
        <title>The Genome Sequence of Exophiala oligosperma CBS72588.</title>
        <authorList>
            <consortium name="The Broad Institute Genomics Platform"/>
            <person name="Cuomo C."/>
            <person name="de Hoog S."/>
            <person name="Gorbushina A."/>
            <person name="Stielow B."/>
            <person name="Teixiera M."/>
            <person name="Abouelleil A."/>
            <person name="Chapman S.B."/>
            <person name="Priest M."/>
            <person name="Young S.K."/>
            <person name="Wortman J."/>
            <person name="Nusbaum C."/>
            <person name="Birren B."/>
        </authorList>
    </citation>
    <scope>NUCLEOTIDE SEQUENCE [LARGE SCALE GENOMIC DNA]</scope>
    <source>
        <strain evidence="5 6">CBS 72588</strain>
    </source>
</reference>
<dbReference type="Proteomes" id="UP000053342">
    <property type="component" value="Unassembled WGS sequence"/>
</dbReference>
<dbReference type="AlphaFoldDB" id="A0A0D2D528"/>
<feature type="domain" description="AB hydrolase-1" evidence="4">
    <location>
        <begin position="61"/>
        <end position="165"/>
    </location>
</feature>
<dbReference type="GO" id="GO:0016787">
    <property type="term" value="F:hydrolase activity"/>
    <property type="evidence" value="ECO:0007669"/>
    <property type="project" value="UniProtKB-KW"/>
</dbReference>
<dbReference type="PRINTS" id="PR00412">
    <property type="entry name" value="EPOXHYDRLASE"/>
</dbReference>
<feature type="region of interest" description="Disordered" evidence="3">
    <location>
        <begin position="1"/>
        <end position="20"/>
    </location>
</feature>
<dbReference type="RefSeq" id="XP_016258534.1">
    <property type="nucleotide sequence ID" value="XM_016410727.1"/>
</dbReference>
<dbReference type="SUPFAM" id="SSF53474">
    <property type="entry name" value="alpha/beta-Hydrolases"/>
    <property type="match status" value="1"/>
</dbReference>
<dbReference type="GeneID" id="27361367"/>
<dbReference type="OrthoDB" id="408373at2759"/>
<sequence>MAYTHQDSPSTSPDPTTLPPLSLPEGITSRFVDTSPRGLVFHILESLPSTLTSSADTKPPPLIVLCHGFPEIAYSWRKILPLLSAKGYHAVAFDQRGFGRTFSRQPLAATSFSPTTLIRDTVTLVSALGYTHAAAIVGHDFGAVTATYCALARPDMFRRLVLMSHPFKGPPSLPFGTSPSYGQSTTTTTSAAAAAEAATPTQGGAGDEAQGNNSNDKDIHTSLSQLPRPRKHYKWYYCTPASNDEMTYPTGPALHEFLRGYFHLKSADWDGNSPHALAGWTAPALSQMPRYYIMDLADTMREAVARDMASEDPGTVANRAGRWLPDPELAVYVGEWGRTTFQGGLNWYRIQTSPEIAGEMTLWSGAKLAVPTVFVGGKSDWGTYQEPGAVEAMETNKSVEPGMYRGTVLVDGAGHWVNQEQPERCVEEILRMID</sequence>
<dbReference type="Pfam" id="PF00561">
    <property type="entry name" value="Abhydrolase_1"/>
    <property type="match status" value="1"/>
</dbReference>
<gene>
    <name evidence="5" type="ORF">PV06_09293</name>
</gene>
<comment type="similarity">
    <text evidence="2">Belongs to the AB hydrolase superfamily. Epoxide hydrolase family.</text>
</comment>
<keyword evidence="6" id="KW-1185">Reference proteome</keyword>
<dbReference type="HOGENOM" id="CLU_020336_7_4_1"/>
<evidence type="ECO:0000256" key="3">
    <source>
        <dbReference type="SAM" id="MobiDB-lite"/>
    </source>
</evidence>